<sequence precursor="true">MFSAHTRVFRCLFWMGMGLALNCGAEEANRPGEQFHVRPEFRVTEQPPQSVLVPSPGGAQPIAGGLPRDDTSIFGTEFLKVAKKMSSPTMGPDGRVYLFCADGGAAITRVEGGVVHVPDEGAVLRCEPDGSHLEVFCRGLRELHDGALAFDKEGNLFAGDAGSGNGSGGRWLYLVEHGDYGWRSGWPQSALGETRNPWMAEKLWAARFDGQAAWVLPPVANVTAGPWCLTHYPGLGFAERYEDHFFAGRPTQQAILSWVNKPNGAGFLLIDQQEVVENVAVAAVKFPPAGGLHFWTGDGKAFVLAAASGVPDPQMEEATQLLEGEIEHKVPLELEALLRSPDQRVRLEAEWRLAVSPDGEPMLREVALAPNGGPMPSIARLHGIWGLGIMARRAEAKTPGAGAKVLEPLVPLLEDDDLAVRAEAAHVLGDSYVGAAFEGLIKALRNQDERVGMFAAEALGKLGRPEALSQLMLMIRESGDHDPNLRHAYVDALVGLHDDAALQQAARHESAAVRKIALLAMRELHRPEIAQFLHDEEPSLVREAAGAIHDENIAEAMSPLAALIEKPAADEALMCRVLNANFRIGQPANADALAAFAAREDVPEVLRIDALKLLEGWHHPAPNDYVTGAPQALPERDSAPVSQAVGRILPVLEKDAKSPEFKEALAGIILANSRSMPIPAK</sequence>
<accession>B4D4R1</accession>
<dbReference type="eggNOG" id="COG1413">
    <property type="taxonomic scope" value="Bacteria"/>
</dbReference>
<dbReference type="InterPro" id="IPR011042">
    <property type="entry name" value="6-blade_b-propeller_TolB-like"/>
</dbReference>
<proteinExistence type="predicted"/>
<dbReference type="Gene3D" id="1.25.10.10">
    <property type="entry name" value="Leucine-rich Repeat Variant"/>
    <property type="match status" value="2"/>
</dbReference>
<dbReference type="InterPro" id="IPR011989">
    <property type="entry name" value="ARM-like"/>
</dbReference>
<protein>
    <submittedName>
        <fullName evidence="1">Glucose dehydrogenase-B (Pyrroloquinoline-quinone) (Precursor)-like protein</fullName>
    </submittedName>
</protein>
<dbReference type="SUPFAM" id="SSF50952">
    <property type="entry name" value="Soluble quinoprotein glucose dehydrogenase"/>
    <property type="match status" value="1"/>
</dbReference>
<dbReference type="InterPro" id="IPR016024">
    <property type="entry name" value="ARM-type_fold"/>
</dbReference>
<dbReference type="PANTHER" id="PTHR33546:SF1">
    <property type="entry name" value="LARGE, MULTIFUNCTIONAL SECRETED PROTEIN"/>
    <property type="match status" value="1"/>
</dbReference>
<dbReference type="EMBL" id="ABVL01000012">
    <property type="protein sequence ID" value="EDY18514.1"/>
    <property type="molecule type" value="Genomic_DNA"/>
</dbReference>
<evidence type="ECO:0000313" key="1">
    <source>
        <dbReference type="EMBL" id="EDY18514.1"/>
    </source>
</evidence>
<dbReference type="AlphaFoldDB" id="B4D4R1"/>
<dbReference type="Proteomes" id="UP000005824">
    <property type="component" value="Unassembled WGS sequence"/>
</dbReference>
<dbReference type="STRING" id="497964.CfE428DRAFT_3899"/>
<gene>
    <name evidence="1" type="ORF">CfE428DRAFT_3899</name>
</gene>
<evidence type="ECO:0000313" key="2">
    <source>
        <dbReference type="Proteomes" id="UP000005824"/>
    </source>
</evidence>
<dbReference type="Gene3D" id="2.120.10.30">
    <property type="entry name" value="TolB, C-terminal domain"/>
    <property type="match status" value="1"/>
</dbReference>
<organism evidence="1 2">
    <name type="scientific">Chthoniobacter flavus Ellin428</name>
    <dbReference type="NCBI Taxonomy" id="497964"/>
    <lineage>
        <taxon>Bacteria</taxon>
        <taxon>Pseudomonadati</taxon>
        <taxon>Verrucomicrobiota</taxon>
        <taxon>Spartobacteria</taxon>
        <taxon>Chthoniobacterales</taxon>
        <taxon>Chthoniobacteraceae</taxon>
        <taxon>Chthoniobacter</taxon>
    </lineage>
</organism>
<comment type="caution">
    <text evidence="1">The sequence shown here is derived from an EMBL/GenBank/DDBJ whole genome shotgun (WGS) entry which is preliminary data.</text>
</comment>
<reference evidence="1 2" key="1">
    <citation type="journal article" date="2011" name="J. Bacteriol.">
        <title>Genome sequence of Chthoniobacter flavus Ellin428, an aerobic heterotrophic soil bacterium.</title>
        <authorList>
            <person name="Kant R."/>
            <person name="van Passel M.W."/>
            <person name="Palva A."/>
            <person name="Lucas S."/>
            <person name="Lapidus A."/>
            <person name="Glavina Del Rio T."/>
            <person name="Dalin E."/>
            <person name="Tice H."/>
            <person name="Bruce D."/>
            <person name="Goodwin L."/>
            <person name="Pitluck S."/>
            <person name="Larimer F.W."/>
            <person name="Land M.L."/>
            <person name="Hauser L."/>
            <person name="Sangwan P."/>
            <person name="de Vos W.M."/>
            <person name="Janssen P.H."/>
            <person name="Smidt H."/>
        </authorList>
    </citation>
    <scope>NUCLEOTIDE SEQUENCE [LARGE SCALE GENOMIC DNA]</scope>
    <source>
        <strain evidence="1 2">Ellin428</strain>
    </source>
</reference>
<dbReference type="eggNOG" id="COG2133">
    <property type="taxonomic scope" value="Bacteria"/>
</dbReference>
<dbReference type="PANTHER" id="PTHR33546">
    <property type="entry name" value="LARGE, MULTIFUNCTIONAL SECRETED PROTEIN-RELATED"/>
    <property type="match status" value="1"/>
</dbReference>
<dbReference type="InParanoid" id="B4D4R1"/>
<dbReference type="InterPro" id="IPR011041">
    <property type="entry name" value="Quinoprot_gluc/sorb_DH_b-prop"/>
</dbReference>
<keyword evidence="2" id="KW-1185">Reference proteome</keyword>
<dbReference type="Pfam" id="PF13646">
    <property type="entry name" value="HEAT_2"/>
    <property type="match status" value="1"/>
</dbReference>
<dbReference type="SUPFAM" id="SSF48371">
    <property type="entry name" value="ARM repeat"/>
    <property type="match status" value="1"/>
</dbReference>
<name>B4D4R1_9BACT</name>
<dbReference type="RefSeq" id="WP_006981224.1">
    <property type="nucleotide sequence ID" value="NZ_ABVL01000012.1"/>
</dbReference>